<evidence type="ECO:0000256" key="3">
    <source>
        <dbReference type="ARBA" id="ARBA00022692"/>
    </source>
</evidence>
<evidence type="ECO:0000256" key="2">
    <source>
        <dbReference type="ARBA" id="ARBA00007035"/>
    </source>
</evidence>
<dbReference type="Proteomes" id="UP001652661">
    <property type="component" value="Chromosome 3L"/>
</dbReference>
<sequence length="88" mass="10056">MSAPEQGPKIKYGENAPKLDRAQLQFMKLIEEQNLDRVQKLKRIRRNNLLTAGALGVSVLAIYGYSIFSVQQEKFLDDFEEPKKVSTN</sequence>
<keyword evidence="6 7" id="KW-0472">Membrane</keyword>
<evidence type="ECO:0000256" key="6">
    <source>
        <dbReference type="ARBA" id="ARBA00023136"/>
    </source>
</evidence>
<accession>A0A6P4IER1</accession>
<evidence type="ECO:0000256" key="5">
    <source>
        <dbReference type="ARBA" id="ARBA00023128"/>
    </source>
</evidence>
<dbReference type="PANTHER" id="PTHR15642">
    <property type="entry name" value="CYTOCHROME C OXIDASE ASSEMBLY FACTOR 3, MITOCHONDRIAL"/>
    <property type="match status" value="1"/>
</dbReference>
<keyword evidence="7" id="KW-0999">Mitochondrion inner membrane</keyword>
<keyword evidence="4 7" id="KW-1133">Transmembrane helix</keyword>
<comment type="subunit">
    <text evidence="7">Component of 250-400 kDa complexes called cytochrome oxidase assembly intermediates or COA complexes.</text>
</comment>
<dbReference type="Pfam" id="PF09813">
    <property type="entry name" value="Coa3_cc"/>
    <property type="match status" value="1"/>
</dbReference>
<protein>
    <recommendedName>
        <fullName evidence="7">Cytochrome c oxidase assembly factor 3</fullName>
    </recommendedName>
</protein>
<evidence type="ECO:0000259" key="8">
    <source>
        <dbReference type="Pfam" id="PF09813"/>
    </source>
</evidence>
<feature type="domain" description="Cytochrome c oxidase assembly factor 3 mitochondrial coiled-coil" evidence="8">
    <location>
        <begin position="34"/>
        <end position="82"/>
    </location>
</feature>
<keyword evidence="5 7" id="KW-0496">Mitochondrion</keyword>
<dbReference type="AlphaFoldDB" id="A0A6P4IER1"/>
<dbReference type="InterPro" id="IPR041752">
    <property type="entry name" value="Coa3"/>
</dbReference>
<organism evidence="9 10">
    <name type="scientific">Drosophila kikkawai</name>
    <name type="common">Fruit fly</name>
    <dbReference type="NCBI Taxonomy" id="30033"/>
    <lineage>
        <taxon>Eukaryota</taxon>
        <taxon>Metazoa</taxon>
        <taxon>Ecdysozoa</taxon>
        <taxon>Arthropoda</taxon>
        <taxon>Hexapoda</taxon>
        <taxon>Insecta</taxon>
        <taxon>Pterygota</taxon>
        <taxon>Neoptera</taxon>
        <taxon>Endopterygota</taxon>
        <taxon>Diptera</taxon>
        <taxon>Brachycera</taxon>
        <taxon>Muscomorpha</taxon>
        <taxon>Ephydroidea</taxon>
        <taxon>Drosophilidae</taxon>
        <taxon>Drosophila</taxon>
        <taxon>Sophophora</taxon>
    </lineage>
</organism>
<dbReference type="RefSeq" id="XP_017021306.1">
    <property type="nucleotide sequence ID" value="XM_017165817.3"/>
</dbReference>
<evidence type="ECO:0000256" key="7">
    <source>
        <dbReference type="RuleBase" id="RU367056"/>
    </source>
</evidence>
<reference evidence="10" key="1">
    <citation type="submission" date="2025-08" db="UniProtKB">
        <authorList>
            <consortium name="RefSeq"/>
        </authorList>
    </citation>
    <scope>IDENTIFICATION</scope>
    <source>
        <strain evidence="10">14028-0561.14</strain>
        <tissue evidence="10">Whole fly</tissue>
    </source>
</reference>
<dbReference type="GO" id="GO:0005743">
    <property type="term" value="C:mitochondrial inner membrane"/>
    <property type="evidence" value="ECO:0007669"/>
    <property type="project" value="UniProtKB-UniRule"/>
</dbReference>
<dbReference type="OrthoDB" id="10018333at2759"/>
<evidence type="ECO:0000256" key="1">
    <source>
        <dbReference type="ARBA" id="ARBA00004304"/>
    </source>
</evidence>
<gene>
    <name evidence="10" type="primary">Ccdc56</name>
</gene>
<proteinExistence type="inferred from homology"/>
<comment type="similarity">
    <text evidence="2 7">Belongs to the COA3 family.</text>
</comment>
<keyword evidence="9" id="KW-1185">Reference proteome</keyword>
<dbReference type="PANTHER" id="PTHR15642:SF3">
    <property type="entry name" value="CYTOCHROME C OXIDASE ASSEMBLY FACTOR 3 HOMOLOG, MITOCHONDRIAL"/>
    <property type="match status" value="1"/>
</dbReference>
<name>A0A6P4IER1_DROKI</name>
<comment type="subcellular location">
    <subcellularLocation>
        <location evidence="1">Mitochondrion membrane</location>
        <topology evidence="1">Single-pass membrane protein</topology>
    </subcellularLocation>
</comment>
<dbReference type="GO" id="GO:0033617">
    <property type="term" value="P:mitochondrial respiratory chain complex IV assembly"/>
    <property type="evidence" value="ECO:0007669"/>
    <property type="project" value="UniProtKB-UniRule"/>
</dbReference>
<comment type="function">
    <text evidence="7">Required for assembly of cytochrome c oxidase (complex IV).</text>
</comment>
<keyword evidence="3 7" id="KW-0812">Transmembrane</keyword>
<evidence type="ECO:0000313" key="9">
    <source>
        <dbReference type="Proteomes" id="UP001652661"/>
    </source>
</evidence>
<dbReference type="InterPro" id="IPR018628">
    <property type="entry name" value="Coa3_CC"/>
</dbReference>
<evidence type="ECO:0000313" key="10">
    <source>
        <dbReference type="RefSeq" id="XP_017021306.1"/>
    </source>
</evidence>
<evidence type="ECO:0000256" key="4">
    <source>
        <dbReference type="ARBA" id="ARBA00022989"/>
    </source>
</evidence>
<feature type="transmembrane region" description="Helical" evidence="7">
    <location>
        <begin position="49"/>
        <end position="68"/>
    </location>
</feature>